<comment type="similarity">
    <text evidence="1 5">Belongs to the thiolase-like superfamily. Thiolase family.</text>
</comment>
<evidence type="ECO:0000256" key="3">
    <source>
        <dbReference type="ARBA" id="ARBA00023315"/>
    </source>
</evidence>
<accession>A0A081BYC3</accession>
<feature type="domain" description="Thiolase N-terminal" evidence="6">
    <location>
        <begin position="4"/>
        <end position="264"/>
    </location>
</feature>
<dbReference type="Gene3D" id="3.40.47.10">
    <property type="match status" value="2"/>
</dbReference>
<name>A0A081BYC3_VECG1</name>
<dbReference type="PIRSF" id="PIRSF000429">
    <property type="entry name" value="Ac-CoA_Ac_transf"/>
    <property type="match status" value="1"/>
</dbReference>
<dbReference type="PROSITE" id="PS00098">
    <property type="entry name" value="THIOLASE_1"/>
    <property type="match status" value="1"/>
</dbReference>
<keyword evidence="9" id="KW-1185">Reference proteome</keyword>
<dbReference type="HOGENOM" id="CLU_031026_0_0_0"/>
<dbReference type="PROSITE" id="PS00099">
    <property type="entry name" value="THIOLASE_3"/>
    <property type="match status" value="1"/>
</dbReference>
<dbReference type="InterPro" id="IPR020615">
    <property type="entry name" value="Thiolase_acyl_enz_int_AS"/>
</dbReference>
<keyword evidence="2 5" id="KW-0808">Transferase</keyword>
<dbReference type="SUPFAM" id="SSF53901">
    <property type="entry name" value="Thiolase-like"/>
    <property type="match status" value="2"/>
</dbReference>
<dbReference type="InterPro" id="IPR020617">
    <property type="entry name" value="Thiolase_C"/>
</dbReference>
<reference evidence="8" key="1">
    <citation type="journal article" date="2015" name="PeerJ">
        <title>First genomic representation of candidate bacterial phylum KSB3 points to enhanced environmental sensing as a trigger of wastewater bulking.</title>
        <authorList>
            <person name="Sekiguchi Y."/>
            <person name="Ohashi A."/>
            <person name="Parks D.H."/>
            <person name="Yamauchi T."/>
            <person name="Tyson G.W."/>
            <person name="Hugenholtz P."/>
        </authorList>
    </citation>
    <scope>NUCLEOTIDE SEQUENCE [LARGE SCALE GENOMIC DNA]</scope>
</reference>
<dbReference type="FunFam" id="3.40.47.10:FF:000010">
    <property type="entry name" value="Acetyl-CoA acetyltransferase (Thiolase)"/>
    <property type="match status" value="1"/>
</dbReference>
<evidence type="ECO:0000259" key="6">
    <source>
        <dbReference type="Pfam" id="PF00108"/>
    </source>
</evidence>
<dbReference type="EMBL" id="DF820465">
    <property type="protein sequence ID" value="GAK57328.1"/>
    <property type="molecule type" value="Genomic_DNA"/>
</dbReference>
<feature type="active site" description="Proton acceptor" evidence="4">
    <location>
        <position position="380"/>
    </location>
</feature>
<dbReference type="NCBIfam" id="TIGR01930">
    <property type="entry name" value="AcCoA-C-Actrans"/>
    <property type="match status" value="1"/>
</dbReference>
<sequence>MEKVYIVNAVRSAGGSYGGSLQEKKAPELGAIVIREVLKRANVPGEVLDEVIFGNAWQAGVGPNPARLCSVGAGVPVTVPAVSVNVRCGSSLKALIMGTHAILSGEEDAVIAGGAESASQVPYLLEKARWGYRMGNAELIDVLHHDGFRCPLAEGLMGEITERLVEKYQISREEQDTYACVTQQRAIEAVKQGIFTQEIAGIELVNRKTKETITFNTDEIPREGITVDKLAKLKPVFKADGTITAGSSSALCDAAAAVLLMSEKKVQDLGVSPMAEIVATSFVGIAPQEFGLAPVPAVQKVLQKSRLSLADMDLIELNEAFAAQVIACDRELHFDRNKLNVHGGAIALGHPIAATGAKILTTLLYALRRQGKELGLCTLCIGGGNGVAVIVKMIR</sequence>
<feature type="active site" description="Proton acceptor" evidence="4">
    <location>
        <position position="350"/>
    </location>
</feature>
<dbReference type="PROSITE" id="PS00737">
    <property type="entry name" value="THIOLASE_2"/>
    <property type="match status" value="1"/>
</dbReference>
<keyword evidence="3 5" id="KW-0012">Acyltransferase</keyword>
<dbReference type="AlphaFoldDB" id="A0A081BYC3"/>
<dbReference type="Pfam" id="PF00108">
    <property type="entry name" value="Thiolase_N"/>
    <property type="match status" value="1"/>
</dbReference>
<dbReference type="GO" id="GO:0003988">
    <property type="term" value="F:acetyl-CoA C-acyltransferase activity"/>
    <property type="evidence" value="ECO:0007669"/>
    <property type="project" value="UniProtKB-ARBA"/>
</dbReference>
<dbReference type="Pfam" id="PF02803">
    <property type="entry name" value="Thiolase_C"/>
    <property type="match status" value="1"/>
</dbReference>
<evidence type="ECO:0000256" key="2">
    <source>
        <dbReference type="ARBA" id="ARBA00022679"/>
    </source>
</evidence>
<dbReference type="InterPro" id="IPR020613">
    <property type="entry name" value="Thiolase_CS"/>
</dbReference>
<organism evidence="8">
    <name type="scientific">Vecturithrix granuli</name>
    <dbReference type="NCBI Taxonomy" id="1499967"/>
    <lineage>
        <taxon>Bacteria</taxon>
        <taxon>Candidatus Moduliflexota</taxon>
        <taxon>Candidatus Vecturitrichia</taxon>
        <taxon>Candidatus Vecturitrichales</taxon>
        <taxon>Candidatus Vecturitrichaceae</taxon>
        <taxon>Candidatus Vecturithrix</taxon>
    </lineage>
</organism>
<evidence type="ECO:0000256" key="1">
    <source>
        <dbReference type="ARBA" id="ARBA00010982"/>
    </source>
</evidence>
<dbReference type="eggNOG" id="COG0183">
    <property type="taxonomic scope" value="Bacteria"/>
</dbReference>
<evidence type="ECO:0000256" key="4">
    <source>
        <dbReference type="PIRSR" id="PIRSR000429-1"/>
    </source>
</evidence>
<dbReference type="PANTHER" id="PTHR18919">
    <property type="entry name" value="ACETYL-COA C-ACYLTRANSFERASE"/>
    <property type="match status" value="1"/>
</dbReference>
<dbReference type="STRING" id="1499967.U27_04293"/>
<feature type="active site" description="Acyl-thioester intermediate" evidence="4">
    <location>
        <position position="88"/>
    </location>
</feature>
<proteinExistence type="inferred from homology"/>
<dbReference type="InterPro" id="IPR020616">
    <property type="entry name" value="Thiolase_N"/>
</dbReference>
<evidence type="ECO:0000256" key="5">
    <source>
        <dbReference type="RuleBase" id="RU003557"/>
    </source>
</evidence>
<dbReference type="Proteomes" id="UP000030661">
    <property type="component" value="Unassembled WGS sequence"/>
</dbReference>
<protein>
    <submittedName>
        <fullName evidence="8">Acetyl-CoA acetyltransferase</fullName>
    </submittedName>
</protein>
<feature type="domain" description="Thiolase C-terminal" evidence="7">
    <location>
        <begin position="272"/>
        <end position="392"/>
    </location>
</feature>
<gene>
    <name evidence="8" type="ORF">U27_04293</name>
</gene>
<dbReference type="InterPro" id="IPR020610">
    <property type="entry name" value="Thiolase_AS"/>
</dbReference>
<dbReference type="CDD" id="cd00751">
    <property type="entry name" value="thiolase"/>
    <property type="match status" value="1"/>
</dbReference>
<evidence type="ECO:0000313" key="9">
    <source>
        <dbReference type="Proteomes" id="UP000030661"/>
    </source>
</evidence>
<evidence type="ECO:0000313" key="8">
    <source>
        <dbReference type="EMBL" id="GAK57328.1"/>
    </source>
</evidence>
<evidence type="ECO:0000259" key="7">
    <source>
        <dbReference type="Pfam" id="PF02803"/>
    </source>
</evidence>
<dbReference type="InterPro" id="IPR016039">
    <property type="entry name" value="Thiolase-like"/>
</dbReference>
<dbReference type="InterPro" id="IPR002155">
    <property type="entry name" value="Thiolase"/>
</dbReference>
<dbReference type="PANTHER" id="PTHR18919:SF107">
    <property type="entry name" value="ACETYL-COA ACETYLTRANSFERASE, CYTOSOLIC"/>
    <property type="match status" value="1"/>
</dbReference>